<feature type="region of interest" description="Disordered" evidence="1">
    <location>
        <begin position="95"/>
        <end position="119"/>
    </location>
</feature>
<keyword evidence="3" id="KW-1185">Reference proteome</keyword>
<evidence type="ECO:0000313" key="2">
    <source>
        <dbReference type="EMBL" id="MBK1780559.1"/>
    </source>
</evidence>
<accession>A0ABS1E9U7</accession>
<dbReference type="RefSeq" id="WP_200234557.1">
    <property type="nucleotide sequence ID" value="NZ_JAENGP010000004.1"/>
</dbReference>
<proteinExistence type="predicted"/>
<dbReference type="Proteomes" id="UP000635316">
    <property type="component" value="Unassembled WGS sequence"/>
</dbReference>
<organism evidence="2 3">
    <name type="scientific">Advenella mandrilli</name>
    <dbReference type="NCBI Taxonomy" id="2800330"/>
    <lineage>
        <taxon>Bacteria</taxon>
        <taxon>Pseudomonadati</taxon>
        <taxon>Pseudomonadota</taxon>
        <taxon>Betaproteobacteria</taxon>
        <taxon>Burkholderiales</taxon>
        <taxon>Alcaligenaceae</taxon>
    </lineage>
</organism>
<feature type="compositionally biased region" description="Basic and acidic residues" evidence="1">
    <location>
        <begin position="104"/>
        <end position="113"/>
    </location>
</feature>
<evidence type="ECO:0000256" key="1">
    <source>
        <dbReference type="SAM" id="MobiDB-lite"/>
    </source>
</evidence>
<protein>
    <recommendedName>
        <fullName evidence="4">Phage protein</fullName>
    </recommendedName>
</protein>
<evidence type="ECO:0008006" key="4">
    <source>
        <dbReference type="Google" id="ProtNLM"/>
    </source>
</evidence>
<evidence type="ECO:0000313" key="3">
    <source>
        <dbReference type="Proteomes" id="UP000635316"/>
    </source>
</evidence>
<sequence>MAAVFKEITITWEGVDYSITPTMRLLNKVEQHVSLSALANSLATGQPKMTHVAAAVAIFLQSKGVDVTDEDVYVALCNLDITMVRQMSEAIITAAFPSQSSEGEQGKELDQKTTKKPRK</sequence>
<name>A0ABS1E9U7_9BURK</name>
<dbReference type="EMBL" id="JAENGP010000004">
    <property type="protein sequence ID" value="MBK1780559.1"/>
    <property type="molecule type" value="Genomic_DNA"/>
</dbReference>
<gene>
    <name evidence="2" type="ORF">JHL22_04955</name>
</gene>
<comment type="caution">
    <text evidence="2">The sequence shown here is derived from an EMBL/GenBank/DDBJ whole genome shotgun (WGS) entry which is preliminary data.</text>
</comment>
<reference evidence="2 3" key="1">
    <citation type="submission" date="2020-12" db="EMBL/GenBank/DDBJ databases">
        <authorList>
            <person name="Lu T."/>
            <person name="Wang Q."/>
            <person name="Han X."/>
        </authorList>
    </citation>
    <scope>NUCLEOTIDE SEQUENCE [LARGE SCALE GENOMIC DNA]</scope>
    <source>
        <strain evidence="2 3">WQ 585</strain>
    </source>
</reference>